<proteinExistence type="predicted"/>
<organism evidence="1">
    <name type="scientific">uncultured marine virus</name>
    <dbReference type="NCBI Taxonomy" id="186617"/>
    <lineage>
        <taxon>Viruses</taxon>
        <taxon>environmental samples</taxon>
    </lineage>
</organism>
<accession>A0A0F7LBF5</accession>
<sequence>MDRPLHSLVSQNHHHNLFRDPHRIAYTRRQVSLYHLLSDLMHSVLILGWEWELHQ</sequence>
<reference evidence="1" key="1">
    <citation type="journal article" date="2015" name="Front. Microbiol.">
        <title>Combining genomic sequencing methods to explore viral diversity and reveal potential virus-host interactions.</title>
        <authorList>
            <person name="Chow C.E."/>
            <person name="Winget D.M."/>
            <person name="White R.A.III."/>
            <person name="Hallam S.J."/>
            <person name="Suttle C.A."/>
        </authorList>
    </citation>
    <scope>NUCLEOTIDE SEQUENCE</scope>
    <source>
        <strain evidence="1">Oxic3_2</strain>
    </source>
</reference>
<name>A0A0F7LBF5_9VIRU</name>
<protein>
    <submittedName>
        <fullName evidence="1">Uncharacterized protein</fullName>
    </submittedName>
</protein>
<dbReference type="EMBL" id="KR029608">
    <property type="protein sequence ID" value="AKH48707.1"/>
    <property type="molecule type" value="Genomic_DNA"/>
</dbReference>
<evidence type="ECO:0000313" key="1">
    <source>
        <dbReference type="EMBL" id="AKH48707.1"/>
    </source>
</evidence>
<reference evidence="1" key="2">
    <citation type="submission" date="2015-03" db="EMBL/GenBank/DDBJ databases">
        <authorList>
            <person name="Chow C.-E.T."/>
            <person name="Winget D.M."/>
            <person name="White R.A.III."/>
            <person name="Hallam S.J."/>
            <person name="Suttle C.A."/>
        </authorList>
    </citation>
    <scope>NUCLEOTIDE SEQUENCE</scope>
    <source>
        <strain evidence="1">Oxic3_2</strain>
    </source>
</reference>